<dbReference type="Pfam" id="PF02687">
    <property type="entry name" value="FtsX"/>
    <property type="match status" value="1"/>
</dbReference>
<evidence type="ECO:0000259" key="8">
    <source>
        <dbReference type="Pfam" id="PF02687"/>
    </source>
</evidence>
<evidence type="ECO:0000256" key="5">
    <source>
        <dbReference type="ARBA" id="ARBA00022989"/>
    </source>
</evidence>
<dbReference type="EMBL" id="SNZV01000012">
    <property type="protein sequence ID" value="TDS08468.1"/>
    <property type="molecule type" value="Genomic_DNA"/>
</dbReference>
<accession>A0A4R7CR61</accession>
<dbReference type="PANTHER" id="PTHR30489">
    <property type="entry name" value="LIPOPROTEIN-RELEASING SYSTEM TRANSMEMBRANE PROTEIN LOLE"/>
    <property type="match status" value="1"/>
</dbReference>
<dbReference type="Proteomes" id="UP000294752">
    <property type="component" value="Unassembled WGS sequence"/>
</dbReference>
<feature type="domain" description="MacB-like periplasmic core" evidence="9">
    <location>
        <begin position="25"/>
        <end position="247"/>
    </location>
</feature>
<keyword evidence="6 7" id="KW-0472">Membrane</keyword>
<reference evidence="10 11" key="1">
    <citation type="submission" date="2019-03" db="EMBL/GenBank/DDBJ databases">
        <title>Genomic Encyclopedia of Type Strains, Phase III (KMG-III): the genomes of soil and plant-associated and newly described type strains.</title>
        <authorList>
            <person name="Whitman W."/>
        </authorList>
    </citation>
    <scope>NUCLEOTIDE SEQUENCE [LARGE SCALE GENOMIC DNA]</scope>
    <source>
        <strain evidence="10 11">CGMCC 1.12801</strain>
    </source>
</reference>
<dbReference type="GO" id="GO:0098797">
    <property type="term" value="C:plasma membrane protein complex"/>
    <property type="evidence" value="ECO:0007669"/>
    <property type="project" value="TreeGrafter"/>
</dbReference>
<evidence type="ECO:0000259" key="9">
    <source>
        <dbReference type="Pfam" id="PF12704"/>
    </source>
</evidence>
<evidence type="ECO:0000256" key="1">
    <source>
        <dbReference type="ARBA" id="ARBA00004651"/>
    </source>
</evidence>
<dbReference type="AlphaFoldDB" id="A0A4R7CR61"/>
<dbReference type="InterPro" id="IPR003838">
    <property type="entry name" value="ABC3_permease_C"/>
</dbReference>
<name>A0A4R7CR61_9SPHI</name>
<sequence length="412" mass="46283">MKLPIFFAKRYLFSKKSLNAINIISTISVVGVLVSSAALVIVLSFYNGMENLILSLYSTFAPELRIEPTKGKVFNPDQRVFANLRQHPAIKSYSEILEEKVLIQYEHQQFIAQIKGVEPKSLTESNHQEMLYAGNLNIYADSTNFALIGAQVQANLRIPLQGYDNTIQLFSPRKGSTGNSVNPMDEINIRNIAPCGLLQYQQGFDNLVITPIDFARDLLNEYDAVSAIELYTKDPNQSEELQKQTQKVLGDDFIVKSREQQNPLLYKTVRSEKWIVFFILTVIGIIAIFNIIGSLTMLVIDKKQDMTVLKSLGANNWLIQRIFFYEGVMIAFIGGIIGIAVGLGFCLLQEKYGLIRTGDGENAIMDIYPVDIRPLDFLLVFVTVMLVAILISYLASSLSVREIRNDAMRAAD</sequence>
<keyword evidence="4 7" id="KW-0812">Transmembrane</keyword>
<feature type="transmembrane region" description="Helical" evidence="7">
    <location>
        <begin position="21"/>
        <end position="46"/>
    </location>
</feature>
<dbReference type="Pfam" id="PF12704">
    <property type="entry name" value="MacB_PCD"/>
    <property type="match status" value="1"/>
</dbReference>
<keyword evidence="10" id="KW-0449">Lipoprotein</keyword>
<comment type="caution">
    <text evidence="10">The sequence shown here is derived from an EMBL/GenBank/DDBJ whole genome shotgun (WGS) entry which is preliminary data.</text>
</comment>
<dbReference type="PANTHER" id="PTHR30489:SF0">
    <property type="entry name" value="LIPOPROTEIN-RELEASING SYSTEM TRANSMEMBRANE PROTEIN LOLE"/>
    <property type="match status" value="1"/>
</dbReference>
<feature type="domain" description="ABC3 transporter permease C-terminal" evidence="8">
    <location>
        <begin position="277"/>
        <end position="399"/>
    </location>
</feature>
<proteinExistence type="inferred from homology"/>
<keyword evidence="5 7" id="KW-1133">Transmembrane helix</keyword>
<organism evidence="10 11">
    <name type="scientific">Sphingobacterium paludis</name>
    <dbReference type="NCBI Taxonomy" id="1476465"/>
    <lineage>
        <taxon>Bacteria</taxon>
        <taxon>Pseudomonadati</taxon>
        <taxon>Bacteroidota</taxon>
        <taxon>Sphingobacteriia</taxon>
        <taxon>Sphingobacteriales</taxon>
        <taxon>Sphingobacteriaceae</taxon>
        <taxon>Sphingobacterium</taxon>
    </lineage>
</organism>
<keyword evidence="11" id="KW-1185">Reference proteome</keyword>
<evidence type="ECO:0000256" key="3">
    <source>
        <dbReference type="ARBA" id="ARBA00022475"/>
    </source>
</evidence>
<keyword evidence="3" id="KW-1003">Cell membrane</keyword>
<evidence type="ECO:0000256" key="2">
    <source>
        <dbReference type="ARBA" id="ARBA00005236"/>
    </source>
</evidence>
<evidence type="ECO:0000313" key="10">
    <source>
        <dbReference type="EMBL" id="TDS08468.1"/>
    </source>
</evidence>
<evidence type="ECO:0000256" key="6">
    <source>
        <dbReference type="ARBA" id="ARBA00023136"/>
    </source>
</evidence>
<dbReference type="InterPro" id="IPR025857">
    <property type="entry name" value="MacB_PCD"/>
</dbReference>
<dbReference type="InterPro" id="IPR051447">
    <property type="entry name" value="Lipoprotein-release_system"/>
</dbReference>
<feature type="transmembrane region" description="Helical" evidence="7">
    <location>
        <begin position="274"/>
        <end position="301"/>
    </location>
</feature>
<feature type="transmembrane region" description="Helical" evidence="7">
    <location>
        <begin position="322"/>
        <end position="345"/>
    </location>
</feature>
<dbReference type="OrthoDB" id="1522724at2"/>
<dbReference type="GO" id="GO:0044874">
    <property type="term" value="P:lipoprotein localization to outer membrane"/>
    <property type="evidence" value="ECO:0007669"/>
    <property type="project" value="TreeGrafter"/>
</dbReference>
<comment type="subcellular location">
    <subcellularLocation>
        <location evidence="1">Cell membrane</location>
        <topology evidence="1">Multi-pass membrane protein</topology>
    </subcellularLocation>
</comment>
<dbReference type="RefSeq" id="WP_133641986.1">
    <property type="nucleotide sequence ID" value="NZ_SNZV01000012.1"/>
</dbReference>
<protein>
    <submittedName>
        <fullName evidence="10">Lipoprotein-releasing system permease protein</fullName>
    </submittedName>
</protein>
<feature type="transmembrane region" description="Helical" evidence="7">
    <location>
        <begin position="377"/>
        <end position="400"/>
    </location>
</feature>
<gene>
    <name evidence="10" type="ORF">B0I21_11283</name>
</gene>
<evidence type="ECO:0000256" key="4">
    <source>
        <dbReference type="ARBA" id="ARBA00022692"/>
    </source>
</evidence>
<evidence type="ECO:0000313" key="11">
    <source>
        <dbReference type="Proteomes" id="UP000294752"/>
    </source>
</evidence>
<evidence type="ECO:0000256" key="7">
    <source>
        <dbReference type="SAM" id="Phobius"/>
    </source>
</evidence>
<comment type="similarity">
    <text evidence="2">Belongs to the ABC-4 integral membrane protein family. LolC/E subfamily.</text>
</comment>